<evidence type="ECO:0000256" key="2">
    <source>
        <dbReference type="ARBA" id="ARBA00008524"/>
    </source>
</evidence>
<dbReference type="PANTHER" id="PTHR43253">
    <property type="entry name" value="TRICORN PROTEASE HOMOLOG 2-RELATED"/>
    <property type="match status" value="1"/>
</dbReference>
<evidence type="ECO:0000256" key="4">
    <source>
        <dbReference type="ARBA" id="ARBA00022670"/>
    </source>
</evidence>
<keyword evidence="4" id="KW-0645">Protease</keyword>
<comment type="caution">
    <text evidence="7">The sequence shown here is derived from an EMBL/GenBank/DDBJ whole genome shotgun (WGS) entry which is preliminary data.</text>
</comment>
<dbReference type="EMBL" id="VKHT01000717">
    <property type="protein sequence ID" value="MBB0246063.1"/>
    <property type="molecule type" value="Genomic_DNA"/>
</dbReference>
<evidence type="ECO:0000256" key="1">
    <source>
        <dbReference type="ARBA" id="ARBA00004496"/>
    </source>
</evidence>
<keyword evidence="3" id="KW-0963">Cytoplasm</keyword>
<comment type="similarity">
    <text evidence="2">Belongs to the peptidase S41B family.</text>
</comment>
<keyword evidence="6" id="KW-0720">Serine protease</keyword>
<dbReference type="InterPro" id="IPR012393">
    <property type="entry name" value="Tricorn_protease"/>
</dbReference>
<evidence type="ECO:0000256" key="3">
    <source>
        <dbReference type="ARBA" id="ARBA00022490"/>
    </source>
</evidence>
<evidence type="ECO:0000256" key="5">
    <source>
        <dbReference type="ARBA" id="ARBA00022801"/>
    </source>
</evidence>
<name>A0A7W3TFV1_9ACTN</name>
<gene>
    <name evidence="7" type="ORF">FNQ90_18615</name>
</gene>
<keyword evidence="5" id="KW-0378">Hydrolase</keyword>
<dbReference type="Proteomes" id="UP000538929">
    <property type="component" value="Unassembled WGS sequence"/>
</dbReference>
<dbReference type="GO" id="GO:0005737">
    <property type="term" value="C:cytoplasm"/>
    <property type="evidence" value="ECO:0007669"/>
    <property type="project" value="UniProtKB-SubCell"/>
</dbReference>
<dbReference type="GO" id="GO:0008236">
    <property type="term" value="F:serine-type peptidase activity"/>
    <property type="evidence" value="ECO:0007669"/>
    <property type="project" value="UniProtKB-KW"/>
</dbReference>
<evidence type="ECO:0000313" key="7">
    <source>
        <dbReference type="EMBL" id="MBB0246063.1"/>
    </source>
</evidence>
<dbReference type="GO" id="GO:0006508">
    <property type="term" value="P:proteolysis"/>
    <property type="evidence" value="ECO:0007669"/>
    <property type="project" value="UniProtKB-KW"/>
</dbReference>
<dbReference type="SUPFAM" id="SSF69304">
    <property type="entry name" value="Tricorn protease N-terminal domain"/>
    <property type="match status" value="1"/>
</dbReference>
<feature type="non-terminal residue" evidence="7">
    <location>
        <position position="205"/>
    </location>
</feature>
<reference evidence="8" key="1">
    <citation type="submission" date="2019-10" db="EMBL/GenBank/DDBJ databases">
        <title>Streptomyces sp. nov., a novel actinobacterium isolated from alkaline environment.</title>
        <authorList>
            <person name="Golinska P."/>
        </authorList>
    </citation>
    <scope>NUCLEOTIDE SEQUENCE [LARGE SCALE GENOMIC DNA]</scope>
    <source>
        <strain evidence="8">DSM 42118</strain>
    </source>
</reference>
<dbReference type="PANTHER" id="PTHR43253:SF1">
    <property type="entry name" value="TRICORN PROTEASE HOMOLOG 2-RELATED"/>
    <property type="match status" value="1"/>
</dbReference>
<evidence type="ECO:0000256" key="6">
    <source>
        <dbReference type="ARBA" id="ARBA00022825"/>
    </source>
</evidence>
<evidence type="ECO:0000313" key="8">
    <source>
        <dbReference type="Proteomes" id="UP000538929"/>
    </source>
</evidence>
<accession>A0A7W3TFV1</accession>
<sequence length="205" mass="21265">MNGDTARGGDTGAYLHHPTIAGDLVVFVCEDDLWTVPAEGGAARRLTAGTTPCAGPRLSPDGRLVAFTGKPEGVPEICLFSVAEGGPVRRLTARAAARCTPVGWHPETGEVLYSGTADRPAAFGERVFAVHPDGGPPRLVEAGPAVTLSHGPEGAVLIGRSLTDPARRKRYRGGAAGELWVDPDGGGFRRLRPDAANPADPCWAG</sequence>
<dbReference type="Pfam" id="PF26549">
    <property type="entry name" value="Tricorn_N"/>
    <property type="match status" value="1"/>
</dbReference>
<protein>
    <submittedName>
        <fullName evidence="7">Peptidase</fullName>
    </submittedName>
</protein>
<dbReference type="Gene3D" id="2.120.10.60">
    <property type="entry name" value="Tricorn protease N-terminal domain"/>
    <property type="match status" value="1"/>
</dbReference>
<keyword evidence="8" id="KW-1185">Reference proteome</keyword>
<organism evidence="7 8">
    <name type="scientific">Streptomyces alkaliphilus</name>
    <dbReference type="NCBI Taxonomy" id="1472722"/>
    <lineage>
        <taxon>Bacteria</taxon>
        <taxon>Bacillati</taxon>
        <taxon>Actinomycetota</taxon>
        <taxon>Actinomycetes</taxon>
        <taxon>Kitasatosporales</taxon>
        <taxon>Streptomycetaceae</taxon>
        <taxon>Streptomyces</taxon>
    </lineage>
</organism>
<comment type="subcellular location">
    <subcellularLocation>
        <location evidence="1">Cytoplasm</location>
    </subcellularLocation>
</comment>
<dbReference type="AlphaFoldDB" id="A0A7W3TFV1"/>
<proteinExistence type="inferred from homology"/>